<organism evidence="3 4">
    <name type="scientific">Brachybacterium sacelli</name>
    <dbReference type="NCBI Taxonomy" id="173364"/>
    <lineage>
        <taxon>Bacteria</taxon>
        <taxon>Bacillati</taxon>
        <taxon>Actinomycetota</taxon>
        <taxon>Actinomycetes</taxon>
        <taxon>Micrococcales</taxon>
        <taxon>Dermabacteraceae</taxon>
        <taxon>Brachybacterium</taxon>
    </lineage>
</organism>
<evidence type="ECO:0000256" key="1">
    <source>
        <dbReference type="SAM" id="MobiDB-lite"/>
    </source>
</evidence>
<feature type="region of interest" description="Disordered" evidence="1">
    <location>
        <begin position="1"/>
        <end position="43"/>
    </location>
</feature>
<sequence>MKRGTGAVQAGPAACAQVASADTRGTRVGPRHRRSPIPASGGPAAEDGNTIVEFVVLAAALLIPALYLVLTLGSVQAAVFAADTIARDAARIHAVEPDPDHATMRARQHTAMILEDYRLEASEVVRISCSEDPCSSPGGTVSARVRIPVPVPGLGPILGETGPVAVGASHAVQVDQYRAVPGGAR</sequence>
<reference evidence="3 4" key="1">
    <citation type="submission" date="2021-03" db="EMBL/GenBank/DDBJ databases">
        <title>Sequencing the genomes of 1000 actinobacteria strains.</title>
        <authorList>
            <person name="Klenk H.-P."/>
        </authorList>
    </citation>
    <scope>NUCLEOTIDE SEQUENCE [LARGE SCALE GENOMIC DNA]</scope>
    <source>
        <strain evidence="3 4">DSM 14566</strain>
    </source>
</reference>
<dbReference type="RefSeq" id="WP_245354603.1">
    <property type="nucleotide sequence ID" value="NZ_BAAAJW010000009.1"/>
</dbReference>
<proteinExistence type="predicted"/>
<gene>
    <name evidence="3" type="ORF">JOF43_003577</name>
</gene>
<keyword evidence="2" id="KW-1133">Transmembrane helix</keyword>
<dbReference type="EMBL" id="JAGIOD010000002">
    <property type="protein sequence ID" value="MBP2383588.1"/>
    <property type="molecule type" value="Genomic_DNA"/>
</dbReference>
<keyword evidence="4" id="KW-1185">Reference proteome</keyword>
<protein>
    <recommendedName>
        <fullName evidence="5">Pilus assembly protein TadE</fullName>
    </recommendedName>
</protein>
<evidence type="ECO:0000256" key="2">
    <source>
        <dbReference type="SAM" id="Phobius"/>
    </source>
</evidence>
<name>A0ABS4X5R9_9MICO</name>
<evidence type="ECO:0008006" key="5">
    <source>
        <dbReference type="Google" id="ProtNLM"/>
    </source>
</evidence>
<comment type="caution">
    <text evidence="3">The sequence shown here is derived from an EMBL/GenBank/DDBJ whole genome shotgun (WGS) entry which is preliminary data.</text>
</comment>
<accession>A0ABS4X5R9</accession>
<keyword evidence="2" id="KW-0812">Transmembrane</keyword>
<evidence type="ECO:0000313" key="3">
    <source>
        <dbReference type="EMBL" id="MBP2383588.1"/>
    </source>
</evidence>
<keyword evidence="2" id="KW-0472">Membrane</keyword>
<evidence type="ECO:0000313" key="4">
    <source>
        <dbReference type="Proteomes" id="UP001519290"/>
    </source>
</evidence>
<dbReference type="Proteomes" id="UP001519290">
    <property type="component" value="Unassembled WGS sequence"/>
</dbReference>
<feature type="transmembrane region" description="Helical" evidence="2">
    <location>
        <begin position="51"/>
        <end position="70"/>
    </location>
</feature>